<gene>
    <name evidence="4" type="ORF">NAG76_22790</name>
</gene>
<dbReference type="Pfam" id="PF00881">
    <property type="entry name" value="Nitroreductase"/>
    <property type="match status" value="1"/>
</dbReference>
<dbReference type="KEGG" id="plig:NAG76_22790"/>
<dbReference type="InterPro" id="IPR029479">
    <property type="entry name" value="Nitroreductase"/>
</dbReference>
<comment type="similarity">
    <text evidence="1">Belongs to the nitroreductase family.</text>
</comment>
<dbReference type="CDD" id="cd02138">
    <property type="entry name" value="TdsD-like"/>
    <property type="match status" value="1"/>
</dbReference>
<organism evidence="4 5">
    <name type="scientific">Candidatus Pristimantibacillus lignocellulolyticus</name>
    <dbReference type="NCBI Taxonomy" id="2994561"/>
    <lineage>
        <taxon>Bacteria</taxon>
        <taxon>Bacillati</taxon>
        <taxon>Bacillota</taxon>
        <taxon>Bacilli</taxon>
        <taxon>Bacillales</taxon>
        <taxon>Paenibacillaceae</taxon>
        <taxon>Candidatus Pristimantibacillus</taxon>
    </lineage>
</organism>
<feature type="domain" description="Nitroreductase" evidence="3">
    <location>
        <begin position="34"/>
        <end position="88"/>
    </location>
</feature>
<dbReference type="Gene3D" id="3.40.109.10">
    <property type="entry name" value="NADH Oxidase"/>
    <property type="match status" value="1"/>
</dbReference>
<dbReference type="InterPro" id="IPR000415">
    <property type="entry name" value="Nitroreductase-like"/>
</dbReference>
<evidence type="ECO:0000256" key="1">
    <source>
        <dbReference type="ARBA" id="ARBA00007118"/>
    </source>
</evidence>
<dbReference type="SUPFAM" id="SSF55469">
    <property type="entry name" value="FMN-dependent nitroreductase-like"/>
    <property type="match status" value="1"/>
</dbReference>
<dbReference type="PANTHER" id="PTHR43673">
    <property type="entry name" value="NAD(P)H NITROREDUCTASE YDGI-RELATED"/>
    <property type="match status" value="1"/>
</dbReference>
<dbReference type="GO" id="GO:0016491">
    <property type="term" value="F:oxidoreductase activity"/>
    <property type="evidence" value="ECO:0007669"/>
    <property type="project" value="UniProtKB-KW"/>
</dbReference>
<sequence length="211" mass="23705">MSTTSRLEQEQTVIQYRKEVLEHRATAKPVHPIILNRWSSRSFANEAISDDQLYTVLEAARWAPSGSNAQPWRFYVAKTEQEKELFQQFINPRNRVWSHKAAVFILVTSAKFNNEGKLQSSHAFDAGAAWATLAYQASALGLNTRAIGGFDREEARRLLAIPGDIELHAVISLGVRGTLEDLDESFHEAEKPSQRKALEDSILPIILPGNH</sequence>
<accession>A0A9J6ZFF2</accession>
<evidence type="ECO:0000259" key="3">
    <source>
        <dbReference type="Pfam" id="PF00881"/>
    </source>
</evidence>
<dbReference type="Proteomes" id="UP001056756">
    <property type="component" value="Chromosome"/>
</dbReference>
<protein>
    <submittedName>
        <fullName evidence="4">Nitroreductase family protein</fullName>
    </submittedName>
</protein>
<dbReference type="PANTHER" id="PTHR43673:SF10">
    <property type="entry name" value="NADH DEHYDROGENASE_NAD(P)H NITROREDUCTASE XCC3605-RELATED"/>
    <property type="match status" value="1"/>
</dbReference>
<name>A0A9J6ZFF2_9BACL</name>
<dbReference type="AlphaFoldDB" id="A0A9J6ZFF2"/>
<evidence type="ECO:0000313" key="5">
    <source>
        <dbReference type="Proteomes" id="UP001056756"/>
    </source>
</evidence>
<keyword evidence="2" id="KW-0560">Oxidoreductase</keyword>
<reference evidence="4" key="1">
    <citation type="submission" date="2022-05" db="EMBL/GenBank/DDBJ databases">
        <title>Novel bacterial taxa in a minimal lignocellulolytic consortium and its capacity to transform plastics disclosed by genome-resolved metagenomics.</title>
        <authorList>
            <person name="Rodriguez C.A.D."/>
            <person name="Diaz-Garcia L."/>
            <person name="Herrera K."/>
            <person name="Tarazona N.A."/>
            <person name="Sproer C."/>
            <person name="Overmann J."/>
            <person name="Jimenez D.J."/>
        </authorList>
    </citation>
    <scope>NUCLEOTIDE SEQUENCE</scope>
    <source>
        <strain evidence="4">MAG5</strain>
    </source>
</reference>
<evidence type="ECO:0000256" key="2">
    <source>
        <dbReference type="ARBA" id="ARBA00023002"/>
    </source>
</evidence>
<evidence type="ECO:0000313" key="4">
    <source>
        <dbReference type="EMBL" id="URN94608.1"/>
    </source>
</evidence>
<dbReference type="EMBL" id="CP097899">
    <property type="protein sequence ID" value="URN94608.1"/>
    <property type="molecule type" value="Genomic_DNA"/>
</dbReference>
<proteinExistence type="inferred from homology"/>